<sequence>MSWSKSRTALLIQKIDTSTSAKKPKSSRNCDSRYLSKRATSLKSPARPGALPAPVLRSKLAERPGGENSYLANAAGRG</sequence>
<evidence type="ECO:0000313" key="2">
    <source>
        <dbReference type="EMBL" id="GGL89951.1"/>
    </source>
</evidence>
<reference evidence="2" key="2">
    <citation type="submission" date="2020-09" db="EMBL/GenBank/DDBJ databases">
        <authorList>
            <person name="Sun Q."/>
            <person name="Zhou Y."/>
        </authorList>
    </citation>
    <scope>NUCLEOTIDE SEQUENCE</scope>
    <source>
        <strain evidence="2">CGMCC 1.6293</strain>
    </source>
</reference>
<accession>A0A917SN03</accession>
<dbReference type="EMBL" id="BMLF01000001">
    <property type="protein sequence ID" value="GGL89951.1"/>
    <property type="molecule type" value="Genomic_DNA"/>
</dbReference>
<proteinExistence type="predicted"/>
<organism evidence="2 3">
    <name type="scientific">Pseudooceanicola nanhaiensis</name>
    <dbReference type="NCBI Taxonomy" id="375761"/>
    <lineage>
        <taxon>Bacteria</taxon>
        <taxon>Pseudomonadati</taxon>
        <taxon>Pseudomonadota</taxon>
        <taxon>Alphaproteobacteria</taxon>
        <taxon>Rhodobacterales</taxon>
        <taxon>Paracoccaceae</taxon>
        <taxon>Pseudooceanicola</taxon>
    </lineage>
</organism>
<protein>
    <submittedName>
        <fullName evidence="2">Uncharacterized protein</fullName>
    </submittedName>
</protein>
<keyword evidence="3" id="KW-1185">Reference proteome</keyword>
<evidence type="ECO:0000256" key="1">
    <source>
        <dbReference type="SAM" id="MobiDB-lite"/>
    </source>
</evidence>
<gene>
    <name evidence="2" type="ORF">GCM10011534_10090</name>
</gene>
<comment type="caution">
    <text evidence="2">The sequence shown here is derived from an EMBL/GenBank/DDBJ whole genome shotgun (WGS) entry which is preliminary data.</text>
</comment>
<dbReference type="AlphaFoldDB" id="A0A917SN03"/>
<feature type="region of interest" description="Disordered" evidence="1">
    <location>
        <begin position="15"/>
        <end position="78"/>
    </location>
</feature>
<name>A0A917SN03_9RHOB</name>
<evidence type="ECO:0000313" key="3">
    <source>
        <dbReference type="Proteomes" id="UP000649829"/>
    </source>
</evidence>
<dbReference type="Proteomes" id="UP000649829">
    <property type="component" value="Unassembled WGS sequence"/>
</dbReference>
<reference evidence="2" key="1">
    <citation type="journal article" date="2014" name="Int. J. Syst. Evol. Microbiol.">
        <title>Complete genome sequence of Corynebacterium casei LMG S-19264T (=DSM 44701T), isolated from a smear-ripened cheese.</title>
        <authorList>
            <consortium name="US DOE Joint Genome Institute (JGI-PGF)"/>
            <person name="Walter F."/>
            <person name="Albersmeier A."/>
            <person name="Kalinowski J."/>
            <person name="Ruckert C."/>
        </authorList>
    </citation>
    <scope>NUCLEOTIDE SEQUENCE</scope>
    <source>
        <strain evidence="2">CGMCC 1.6293</strain>
    </source>
</reference>